<dbReference type="SUPFAM" id="SSF51735">
    <property type="entry name" value="NAD(P)-binding Rossmann-fold domains"/>
    <property type="match status" value="1"/>
</dbReference>
<name>A0A1Q3FSD3_CULTA</name>
<dbReference type="PRINTS" id="PR00080">
    <property type="entry name" value="SDRFAMILY"/>
</dbReference>
<dbReference type="InterPro" id="IPR002347">
    <property type="entry name" value="SDR_fam"/>
</dbReference>
<evidence type="ECO:0000256" key="1">
    <source>
        <dbReference type="ARBA" id="ARBA00006484"/>
    </source>
</evidence>
<dbReference type="InterPro" id="IPR020904">
    <property type="entry name" value="Sc_DH/Rdtase_CS"/>
</dbReference>
<comment type="similarity">
    <text evidence="1 3">Belongs to the short-chain dehydrogenases/reductases (SDR) family.</text>
</comment>
<organism evidence="4">
    <name type="scientific">Culex tarsalis</name>
    <name type="common">Encephalitis mosquito</name>
    <dbReference type="NCBI Taxonomy" id="7177"/>
    <lineage>
        <taxon>Eukaryota</taxon>
        <taxon>Metazoa</taxon>
        <taxon>Ecdysozoa</taxon>
        <taxon>Arthropoda</taxon>
        <taxon>Hexapoda</taxon>
        <taxon>Insecta</taxon>
        <taxon>Pterygota</taxon>
        <taxon>Neoptera</taxon>
        <taxon>Endopterygota</taxon>
        <taxon>Diptera</taxon>
        <taxon>Nematocera</taxon>
        <taxon>Culicoidea</taxon>
        <taxon>Culicidae</taxon>
        <taxon>Culicinae</taxon>
        <taxon>Culicini</taxon>
        <taxon>Culex</taxon>
        <taxon>Culex</taxon>
    </lineage>
</organism>
<evidence type="ECO:0000313" key="4">
    <source>
        <dbReference type="EMBL" id="JAV30475.1"/>
    </source>
</evidence>
<dbReference type="EMBL" id="GFDL01004570">
    <property type="protein sequence ID" value="JAV30475.1"/>
    <property type="molecule type" value="Transcribed_RNA"/>
</dbReference>
<dbReference type="PRINTS" id="PR00081">
    <property type="entry name" value="GDHRDH"/>
</dbReference>
<dbReference type="Pfam" id="PF00106">
    <property type="entry name" value="adh_short"/>
    <property type="match status" value="1"/>
</dbReference>
<keyword evidence="2" id="KW-0560">Oxidoreductase</keyword>
<dbReference type="AlphaFoldDB" id="A0A1Q3FSD3"/>
<dbReference type="PANTHER" id="PTHR43115">
    <property type="entry name" value="DEHYDROGENASE/REDUCTASE SDR FAMILY MEMBER 11"/>
    <property type="match status" value="1"/>
</dbReference>
<proteinExistence type="inferred from homology"/>
<evidence type="ECO:0000256" key="3">
    <source>
        <dbReference type="RuleBase" id="RU000363"/>
    </source>
</evidence>
<dbReference type="PROSITE" id="PS00061">
    <property type="entry name" value="ADH_SHORT"/>
    <property type="match status" value="1"/>
</dbReference>
<reference evidence="4" key="1">
    <citation type="submission" date="2017-01" db="EMBL/GenBank/DDBJ databases">
        <title>A deep insight into the sialotranscriptome of adult male and female Cluex tarsalis mosquitoes.</title>
        <authorList>
            <person name="Ribeiro J.M."/>
            <person name="Moreira F."/>
            <person name="Bernard K.A."/>
            <person name="Calvo E."/>
        </authorList>
    </citation>
    <scope>NUCLEOTIDE SEQUENCE</scope>
    <source>
        <strain evidence="4">Kern County</strain>
        <tissue evidence="4">Salivary glands</tissue>
    </source>
</reference>
<dbReference type="GO" id="GO:0016616">
    <property type="term" value="F:oxidoreductase activity, acting on the CH-OH group of donors, NAD or NADP as acceptor"/>
    <property type="evidence" value="ECO:0007669"/>
    <property type="project" value="UniProtKB-ARBA"/>
</dbReference>
<protein>
    <submittedName>
        <fullName evidence="4">Putative dehydrogenase</fullName>
    </submittedName>
</protein>
<dbReference type="PANTHER" id="PTHR43115:SF4">
    <property type="entry name" value="DEHYDROGENASE_REDUCTASE SDR FAMILY MEMBER 11"/>
    <property type="match status" value="1"/>
</dbReference>
<evidence type="ECO:0000256" key="2">
    <source>
        <dbReference type="ARBA" id="ARBA00023002"/>
    </source>
</evidence>
<dbReference type="Gene3D" id="3.40.50.720">
    <property type="entry name" value="NAD(P)-binding Rossmann-like Domain"/>
    <property type="match status" value="1"/>
</dbReference>
<sequence>MDRWRNRVAVVTGASAGIGWAIAQALLKSGMIVVGLARRVEKIEQQKTTLPTNLASRLHAYKCDVNDERDIVAAFKWIDSELKGADVLVNNAGVLKDTLLTTPGNTEKIRDVINTNITGLILCAREAYQSMKKRQVDGHIVNMNSVVGHSVPIGVDTLSTYNVYPATKYAVTAITETLRIELLNDKSKVKVTSISPGAVRTEIFNDPELIASDIPFLVPEDIANSIVHVISTPKHVEIKELTIKPLGEKF</sequence>
<dbReference type="InterPro" id="IPR036291">
    <property type="entry name" value="NAD(P)-bd_dom_sf"/>
</dbReference>
<dbReference type="FunFam" id="3.40.50.720:FF:000047">
    <property type="entry name" value="NADP-dependent L-serine/L-allo-threonine dehydrogenase"/>
    <property type="match status" value="1"/>
</dbReference>
<accession>A0A1Q3FSD3</accession>